<dbReference type="GO" id="GO:0008982">
    <property type="term" value="F:protein-N(PI)-phosphohistidine-sugar phosphotransferase activity"/>
    <property type="evidence" value="ECO:0007669"/>
    <property type="project" value="InterPro"/>
</dbReference>
<evidence type="ECO:0000259" key="8">
    <source>
        <dbReference type="PROSITE" id="PS51372"/>
    </source>
</evidence>
<dbReference type="InterPro" id="IPR013011">
    <property type="entry name" value="PTS_EIIB_2"/>
</dbReference>
<evidence type="ECO:0000259" key="7">
    <source>
        <dbReference type="PROSITE" id="PS51099"/>
    </source>
</evidence>
<proteinExistence type="predicted"/>
<dbReference type="PROSITE" id="PS51372">
    <property type="entry name" value="PRD_2"/>
    <property type="match status" value="1"/>
</dbReference>
<dbReference type="Pfam" id="PF00359">
    <property type="entry name" value="PTS_EIIA_2"/>
    <property type="match status" value="1"/>
</dbReference>
<keyword evidence="5" id="KW-0804">Transcription</keyword>
<keyword evidence="3" id="KW-0805">Transcription regulation</keyword>
<dbReference type="GO" id="GO:0009401">
    <property type="term" value="P:phosphoenolpyruvate-dependent sugar phosphotransferase system"/>
    <property type="evidence" value="ECO:0007669"/>
    <property type="project" value="InterPro"/>
</dbReference>
<dbReference type="Gene3D" id="1.10.10.10">
    <property type="entry name" value="Winged helix-like DNA-binding domain superfamily/Winged helix DNA-binding domain"/>
    <property type="match status" value="1"/>
</dbReference>
<dbReference type="SUPFAM" id="SSF52794">
    <property type="entry name" value="PTS system IIB component-like"/>
    <property type="match status" value="1"/>
</dbReference>
<dbReference type="InterPro" id="IPR036388">
    <property type="entry name" value="WH-like_DNA-bd_sf"/>
</dbReference>
<keyword evidence="1" id="KW-0808">Transferase</keyword>
<name>A0A5P5ZK07_9LACO</name>
<feature type="domain" description="PTS EIIB type-2" evidence="7">
    <location>
        <begin position="397"/>
        <end position="487"/>
    </location>
</feature>
<dbReference type="Gene3D" id="3.40.930.10">
    <property type="entry name" value="Mannitol-specific EII, Chain A"/>
    <property type="match status" value="1"/>
</dbReference>
<reference evidence="9 10" key="1">
    <citation type="submission" date="2019-09" db="EMBL/GenBank/DDBJ databases">
        <title>Genome sequencing of Lactobacillus acetotolerans.</title>
        <authorList>
            <person name="Kim K."/>
        </authorList>
    </citation>
    <scope>NUCLEOTIDE SEQUENCE [LARGE SCALE GENOMIC DNA]</scope>
    <source>
        <strain evidence="9 10">LA749</strain>
    </source>
</reference>
<dbReference type="SUPFAM" id="SSF63520">
    <property type="entry name" value="PTS-regulatory domain, PRD"/>
    <property type="match status" value="1"/>
</dbReference>
<gene>
    <name evidence="9" type="ORF">LA749_07100</name>
</gene>
<dbReference type="PROSITE" id="PS51094">
    <property type="entry name" value="PTS_EIIA_TYPE_2"/>
    <property type="match status" value="1"/>
</dbReference>
<evidence type="ECO:0000256" key="2">
    <source>
        <dbReference type="ARBA" id="ARBA00022737"/>
    </source>
</evidence>
<dbReference type="PROSITE" id="PS51099">
    <property type="entry name" value="PTS_EIIB_TYPE_2"/>
    <property type="match status" value="1"/>
</dbReference>
<dbReference type="InterPro" id="IPR016152">
    <property type="entry name" value="PTrfase/Anion_transptr"/>
</dbReference>
<accession>A0A5P5ZK07</accession>
<keyword evidence="4" id="KW-0010">Activator</keyword>
<evidence type="ECO:0000313" key="10">
    <source>
        <dbReference type="Proteomes" id="UP000325393"/>
    </source>
</evidence>
<dbReference type="Pfam" id="PF05043">
    <property type="entry name" value="Mga"/>
    <property type="match status" value="1"/>
</dbReference>
<keyword evidence="2" id="KW-0677">Repeat</keyword>
<dbReference type="GO" id="GO:0006355">
    <property type="term" value="P:regulation of DNA-templated transcription"/>
    <property type="evidence" value="ECO:0007669"/>
    <property type="project" value="InterPro"/>
</dbReference>
<dbReference type="InterPro" id="IPR007737">
    <property type="entry name" value="Mga_HTH"/>
</dbReference>
<dbReference type="GeneID" id="78212750"/>
<evidence type="ECO:0000259" key="6">
    <source>
        <dbReference type="PROSITE" id="PS51094"/>
    </source>
</evidence>
<dbReference type="InterPro" id="IPR002178">
    <property type="entry name" value="PTS_EIIA_type-2_dom"/>
</dbReference>
<dbReference type="RefSeq" id="WP_056970491.1">
    <property type="nucleotide sequence ID" value="NZ_CP044496.1"/>
</dbReference>
<organism evidence="9 10">
    <name type="scientific">Lactobacillus acetotolerans</name>
    <dbReference type="NCBI Taxonomy" id="1600"/>
    <lineage>
        <taxon>Bacteria</taxon>
        <taxon>Bacillati</taxon>
        <taxon>Bacillota</taxon>
        <taxon>Bacilli</taxon>
        <taxon>Lactobacillales</taxon>
        <taxon>Lactobacillaceae</taxon>
        <taxon>Lactobacillus</taxon>
    </lineage>
</organism>
<dbReference type="SUPFAM" id="SSF55804">
    <property type="entry name" value="Phoshotransferase/anion transport protein"/>
    <property type="match status" value="1"/>
</dbReference>
<feature type="domain" description="PRD" evidence="8">
    <location>
        <begin position="282"/>
        <end position="388"/>
    </location>
</feature>
<dbReference type="InterPro" id="IPR050661">
    <property type="entry name" value="BglG_antiterminators"/>
</dbReference>
<dbReference type="AlphaFoldDB" id="A0A5P5ZK07"/>
<evidence type="ECO:0000256" key="5">
    <source>
        <dbReference type="ARBA" id="ARBA00023163"/>
    </source>
</evidence>
<evidence type="ECO:0000256" key="3">
    <source>
        <dbReference type="ARBA" id="ARBA00023015"/>
    </source>
</evidence>
<dbReference type="PANTHER" id="PTHR30185">
    <property type="entry name" value="CRYPTIC BETA-GLUCOSIDE BGL OPERON ANTITERMINATOR"/>
    <property type="match status" value="1"/>
</dbReference>
<dbReference type="Gene3D" id="3.40.50.2300">
    <property type="match status" value="1"/>
</dbReference>
<dbReference type="Proteomes" id="UP000325393">
    <property type="component" value="Chromosome"/>
</dbReference>
<feature type="domain" description="PTS EIIA type-2" evidence="6">
    <location>
        <begin position="553"/>
        <end position="695"/>
    </location>
</feature>
<dbReference type="CDD" id="cd05568">
    <property type="entry name" value="PTS_IIB_bgl_like"/>
    <property type="match status" value="1"/>
</dbReference>
<dbReference type="PANTHER" id="PTHR30185:SF9">
    <property type="entry name" value="MANNITOL-SPECIFIC PHOSPHOTRANSFERASE ENZYME IIA COMPONENT"/>
    <property type="match status" value="1"/>
</dbReference>
<dbReference type="InterPro" id="IPR036095">
    <property type="entry name" value="PTS_EIIB-like_sf"/>
</dbReference>
<protein>
    <submittedName>
        <fullName evidence="9">Transcription antiterminator</fullName>
    </submittedName>
</protein>
<dbReference type="Pfam" id="PF00874">
    <property type="entry name" value="PRD"/>
    <property type="match status" value="1"/>
</dbReference>
<evidence type="ECO:0000256" key="4">
    <source>
        <dbReference type="ARBA" id="ARBA00023159"/>
    </source>
</evidence>
<evidence type="ECO:0000256" key="1">
    <source>
        <dbReference type="ARBA" id="ARBA00022679"/>
    </source>
</evidence>
<dbReference type="Gene3D" id="1.10.1790.10">
    <property type="entry name" value="PRD domain"/>
    <property type="match status" value="1"/>
</dbReference>
<dbReference type="InterPro" id="IPR011608">
    <property type="entry name" value="PRD"/>
</dbReference>
<sequence>MVIKFSKHKHGNQLLEILLNEKDFVSIQYLIQKLKISRRSVFYLIKNVNNELAEKNYLEINNIKDTGYYLPNETKELLENYDFSDNNNFLADLNIHDRRNLLVLELIDSNHLSLNEMVNIFGVSKNTILRDLQNTRLELKKYNINIKNTQLGKIITGKEIDIRSWVYKNIFDLYNFLKFDINSKNKKKISDKLFLLEQITGNYFTDNARISLIYFINWYLKRIFKGHYLNNSKNLDNNPTSLEKTWAMSFLNEIGIFNNSESEFLTKIVKSAPFHQINLSNPLVNKLYPIAKQIINKFSDFSKINIYSKKLINDLTIHLTSTYYRILYGFVYNQPGLTNIKNEYSQIFELTQIAIQPFIKFIGKPISMDEISLISLYLGGGLRANKLFQKKRTQKKKAVLIVCSSGIGTSRILFNILSEKYPNVYFKTPINNTQYEEINLKNIALIISTINTNAREGIPIVQVAAFPSSYDLNLIDSMLIKTNLKDSKKIDPKRYDIEALLDIISKHARILEPKELKTELRKYLLTTVSTNNAQKEINNNIKYPLKDAYHLMNLLSSSHIQFKNYISNWKSAIYYSLKPLVLDHSVEKSYPIAIINLLKELGPYMVIGDNILLAHAKKTNGVNKLSFSLLLLKKPIFLPNSKKPIKLIIGLAPIDNAKHLPALAELMKLIQYKNWLNNLFKCENTQQLLKFLNKV</sequence>
<evidence type="ECO:0000313" key="9">
    <source>
        <dbReference type="EMBL" id="QFG51759.1"/>
    </source>
</evidence>
<dbReference type="EMBL" id="CP044496">
    <property type="protein sequence ID" value="QFG51759.1"/>
    <property type="molecule type" value="Genomic_DNA"/>
</dbReference>
<dbReference type="InterPro" id="IPR036634">
    <property type="entry name" value="PRD_sf"/>
</dbReference>